<keyword evidence="1" id="KW-0812">Transmembrane</keyword>
<proteinExistence type="predicted"/>
<dbReference type="Pfam" id="PF14373">
    <property type="entry name" value="Imm_superinfect"/>
    <property type="match status" value="1"/>
</dbReference>
<name>A0AAW7HXC1_9PSED</name>
<dbReference type="EMBL" id="JAJSRF020000001">
    <property type="protein sequence ID" value="MDM3955483.1"/>
    <property type="molecule type" value="Genomic_DNA"/>
</dbReference>
<evidence type="ECO:0000313" key="4">
    <source>
        <dbReference type="Proteomes" id="UP001165439"/>
    </source>
</evidence>
<dbReference type="InterPro" id="IPR018649">
    <property type="entry name" value="SHOCT"/>
</dbReference>
<reference evidence="3" key="1">
    <citation type="submission" date="2023-06" db="EMBL/GenBank/DDBJ databases">
        <title>MBL-encoding genomic islands in Pseudomonas spp. in Poland.</title>
        <authorList>
            <person name="Urbanowicz P."/>
            <person name="Izdebski R."/>
            <person name="Biedrzycka M."/>
            <person name="Gniadkowski M."/>
        </authorList>
    </citation>
    <scope>NUCLEOTIDE SEQUENCE</scope>
    <source>
        <strain evidence="3">NMI5768_13</strain>
    </source>
</reference>
<evidence type="ECO:0000259" key="2">
    <source>
        <dbReference type="Pfam" id="PF09851"/>
    </source>
</evidence>
<dbReference type="InterPro" id="IPR016410">
    <property type="entry name" value="Phage_imm"/>
</dbReference>
<feature type="transmembrane region" description="Helical" evidence="1">
    <location>
        <begin position="39"/>
        <end position="59"/>
    </location>
</feature>
<sequence>MVVEPESTKAFVTLALVVAVYFIPTIVAAIRLHQNRVSIMLLNLFLGWTGLGWLGALIWSASAINKPAGGVAPPIAHAGRSGEDPYHELEKLAALKERGHITAEEFEAEKAKILSR</sequence>
<organism evidence="3 4">
    <name type="scientific">Pseudomonas alloputida</name>
    <dbReference type="NCBI Taxonomy" id="1940621"/>
    <lineage>
        <taxon>Bacteria</taxon>
        <taxon>Pseudomonadati</taxon>
        <taxon>Pseudomonadota</taxon>
        <taxon>Gammaproteobacteria</taxon>
        <taxon>Pseudomonadales</taxon>
        <taxon>Pseudomonadaceae</taxon>
        <taxon>Pseudomonas</taxon>
    </lineage>
</organism>
<dbReference type="Proteomes" id="UP001165439">
    <property type="component" value="Unassembled WGS sequence"/>
</dbReference>
<evidence type="ECO:0000256" key="1">
    <source>
        <dbReference type="SAM" id="Phobius"/>
    </source>
</evidence>
<accession>A0AAW7HXC1</accession>
<keyword evidence="1" id="KW-1133">Transmembrane helix</keyword>
<dbReference type="RefSeq" id="WP_029885680.1">
    <property type="nucleotide sequence ID" value="NZ_CP128540.1"/>
</dbReference>
<comment type="caution">
    <text evidence="3">The sequence shown here is derived from an EMBL/GenBank/DDBJ whole genome shotgun (WGS) entry which is preliminary data.</text>
</comment>
<evidence type="ECO:0000313" key="3">
    <source>
        <dbReference type="EMBL" id="MDM3955483.1"/>
    </source>
</evidence>
<dbReference type="GeneID" id="83678657"/>
<keyword evidence="1" id="KW-0472">Membrane</keyword>
<gene>
    <name evidence="3" type="ORF">LU674_024625</name>
</gene>
<protein>
    <submittedName>
        <fullName evidence="3">Superinfection immunity protein</fullName>
    </submittedName>
</protein>
<dbReference type="Pfam" id="PF09851">
    <property type="entry name" value="SHOCT"/>
    <property type="match status" value="1"/>
</dbReference>
<feature type="domain" description="SHOCT" evidence="2">
    <location>
        <begin position="88"/>
        <end position="114"/>
    </location>
</feature>
<dbReference type="AlphaFoldDB" id="A0AAW7HXC1"/>
<feature type="transmembrane region" description="Helical" evidence="1">
    <location>
        <begin position="12"/>
        <end position="32"/>
    </location>
</feature>